<dbReference type="NCBIfam" id="TIGR00152">
    <property type="entry name" value="dephospho-CoA kinase"/>
    <property type="match status" value="1"/>
</dbReference>
<dbReference type="HAMAP" id="MF_00376">
    <property type="entry name" value="Dephospho_CoA_kinase"/>
    <property type="match status" value="1"/>
</dbReference>
<keyword evidence="4 5" id="KW-0173">Coenzyme A biosynthesis</keyword>
<dbReference type="PANTHER" id="PTHR10695">
    <property type="entry name" value="DEPHOSPHO-COA KINASE-RELATED"/>
    <property type="match status" value="1"/>
</dbReference>
<gene>
    <name evidence="5 7" type="primary">coaE</name>
    <name evidence="7" type="ORF">GCM10023090_17280</name>
</gene>
<evidence type="ECO:0000256" key="6">
    <source>
        <dbReference type="NCBIfam" id="TIGR00152"/>
    </source>
</evidence>
<keyword evidence="5" id="KW-0808">Transferase</keyword>
<keyword evidence="8" id="KW-1185">Reference proteome</keyword>
<reference evidence="8" key="1">
    <citation type="journal article" date="2019" name="Int. J. Syst. Evol. Microbiol.">
        <title>The Global Catalogue of Microorganisms (GCM) 10K type strain sequencing project: providing services to taxonomists for standard genome sequencing and annotation.</title>
        <authorList>
            <consortium name="The Broad Institute Genomics Platform"/>
            <consortium name="The Broad Institute Genome Sequencing Center for Infectious Disease"/>
            <person name="Wu L."/>
            <person name="Ma J."/>
        </authorList>
    </citation>
    <scope>NUCLEOTIDE SEQUENCE [LARGE SCALE GENOMIC DNA]</scope>
    <source>
        <strain evidence="8">JCM 31890</strain>
    </source>
</reference>
<evidence type="ECO:0000256" key="3">
    <source>
        <dbReference type="ARBA" id="ARBA00022840"/>
    </source>
</evidence>
<protein>
    <recommendedName>
        <fullName evidence="5 6">Dephospho-CoA kinase</fullName>
        <ecNumber evidence="5 6">2.7.1.24</ecNumber>
    </recommendedName>
    <alternativeName>
        <fullName evidence="5">Dephosphocoenzyme A kinase</fullName>
    </alternativeName>
</protein>
<keyword evidence="5" id="KW-0963">Cytoplasm</keyword>
<dbReference type="GO" id="GO:0016301">
    <property type="term" value="F:kinase activity"/>
    <property type="evidence" value="ECO:0007669"/>
    <property type="project" value="UniProtKB-KW"/>
</dbReference>
<dbReference type="Gene3D" id="3.40.50.300">
    <property type="entry name" value="P-loop containing nucleotide triphosphate hydrolases"/>
    <property type="match status" value="1"/>
</dbReference>
<evidence type="ECO:0000256" key="2">
    <source>
        <dbReference type="ARBA" id="ARBA00022741"/>
    </source>
</evidence>
<dbReference type="PROSITE" id="PS51219">
    <property type="entry name" value="DPCK"/>
    <property type="match status" value="1"/>
</dbReference>
<feature type="binding site" evidence="5">
    <location>
        <begin position="17"/>
        <end position="22"/>
    </location>
    <ligand>
        <name>ATP</name>
        <dbReference type="ChEBI" id="CHEBI:30616"/>
    </ligand>
</feature>
<dbReference type="Pfam" id="PF01121">
    <property type="entry name" value="CoaE"/>
    <property type="match status" value="1"/>
</dbReference>
<evidence type="ECO:0000256" key="5">
    <source>
        <dbReference type="HAMAP-Rule" id="MF_00376"/>
    </source>
</evidence>
<keyword evidence="2 5" id="KW-0547">Nucleotide-binding</keyword>
<name>A0ABP8L9I3_9BURK</name>
<dbReference type="CDD" id="cd02022">
    <property type="entry name" value="DPCK"/>
    <property type="match status" value="1"/>
</dbReference>
<dbReference type="EC" id="2.7.1.24" evidence="5 6"/>
<evidence type="ECO:0000313" key="7">
    <source>
        <dbReference type="EMBL" id="GAA4424148.1"/>
    </source>
</evidence>
<dbReference type="InterPro" id="IPR027417">
    <property type="entry name" value="P-loop_NTPase"/>
</dbReference>
<proteinExistence type="inferred from homology"/>
<comment type="pathway">
    <text evidence="5">Cofactor biosynthesis; coenzyme A biosynthesis; CoA from (R)-pantothenate: step 5/5.</text>
</comment>
<comment type="caution">
    <text evidence="7">The sequence shown here is derived from an EMBL/GenBank/DDBJ whole genome shotgun (WGS) entry which is preliminary data.</text>
</comment>
<comment type="function">
    <text evidence="5">Catalyzes the phosphorylation of the 3'-hydroxyl group of dephosphocoenzyme A to form coenzyme A.</text>
</comment>
<keyword evidence="5 7" id="KW-0418">Kinase</keyword>
<comment type="similarity">
    <text evidence="1 5">Belongs to the CoaE family.</text>
</comment>
<dbReference type="InterPro" id="IPR001977">
    <property type="entry name" value="Depp_CoAkinase"/>
</dbReference>
<comment type="subcellular location">
    <subcellularLocation>
        <location evidence="5">Cytoplasm</location>
    </subcellularLocation>
</comment>
<evidence type="ECO:0000256" key="1">
    <source>
        <dbReference type="ARBA" id="ARBA00009018"/>
    </source>
</evidence>
<evidence type="ECO:0000256" key="4">
    <source>
        <dbReference type="ARBA" id="ARBA00022993"/>
    </source>
</evidence>
<organism evidence="7 8">
    <name type="scientific">Acidovorax lacteus</name>
    <dbReference type="NCBI Taxonomy" id="1924988"/>
    <lineage>
        <taxon>Bacteria</taxon>
        <taxon>Pseudomonadati</taxon>
        <taxon>Pseudomonadota</taxon>
        <taxon>Betaproteobacteria</taxon>
        <taxon>Burkholderiales</taxon>
        <taxon>Comamonadaceae</taxon>
        <taxon>Acidovorax</taxon>
    </lineage>
</organism>
<dbReference type="EMBL" id="BAABEX010000011">
    <property type="protein sequence ID" value="GAA4424148.1"/>
    <property type="molecule type" value="Genomic_DNA"/>
</dbReference>
<dbReference type="PANTHER" id="PTHR10695:SF46">
    <property type="entry name" value="BIFUNCTIONAL COENZYME A SYNTHASE-RELATED"/>
    <property type="match status" value="1"/>
</dbReference>
<dbReference type="Proteomes" id="UP001501788">
    <property type="component" value="Unassembled WGS sequence"/>
</dbReference>
<evidence type="ECO:0000313" key="8">
    <source>
        <dbReference type="Proteomes" id="UP001501788"/>
    </source>
</evidence>
<keyword evidence="3 5" id="KW-0067">ATP-binding</keyword>
<accession>A0ABP8L9I3</accession>
<comment type="catalytic activity">
    <reaction evidence="5">
        <text>3'-dephospho-CoA + ATP = ADP + CoA + H(+)</text>
        <dbReference type="Rhea" id="RHEA:18245"/>
        <dbReference type="ChEBI" id="CHEBI:15378"/>
        <dbReference type="ChEBI" id="CHEBI:30616"/>
        <dbReference type="ChEBI" id="CHEBI:57287"/>
        <dbReference type="ChEBI" id="CHEBI:57328"/>
        <dbReference type="ChEBI" id="CHEBI:456216"/>
        <dbReference type="EC" id="2.7.1.24"/>
    </reaction>
</comment>
<sequence length="205" mass="21471">MIPTQHTRTIGLTGGIGSGKSTVGQFLADAGATLIDADAIAREVTGPDGSAMPAIRKAFGHAFVTAEGALDRDRMRSLAFTDPDARVQLEQIVHPLVGSTVSARAQTAIEAGSRLVVLDIPLLAESRRWPAQLDAVVVVDCPAAVQIARVIARSGLAEDAVRAIIAAQASRSLRRSLADVVIHNEGVDLAALRTLALQVGRRFGL</sequence>
<dbReference type="SUPFAM" id="SSF52540">
    <property type="entry name" value="P-loop containing nucleoside triphosphate hydrolases"/>
    <property type="match status" value="1"/>
</dbReference>